<dbReference type="EMBL" id="CP063367">
    <property type="protein sequence ID" value="QUM69442.1"/>
    <property type="molecule type" value="Genomic_DNA"/>
</dbReference>
<sequence length="53" mass="5927">MGIDFINVEFRKHVKVSGDLGTTGSVCPFLQKQKMEITTGKIFASFYIMGKNL</sequence>
<gene>
    <name evidence="1" type="ORF">IPU22_00290</name>
</gene>
<protein>
    <submittedName>
        <fullName evidence="1">Uncharacterized protein</fullName>
    </submittedName>
</protein>
<accession>A0AAQ0D6V2</accession>
<reference evidence="1" key="1">
    <citation type="journal article" date="2021" name="Front. Microbiol.">
        <title>Presence and Characterization of a Novel cfr-Carrying Tn558 Transposon Derivative in Staphylococcus delphini Isolated From Retail Food.</title>
        <authorList>
            <person name="Zhang F."/>
            <person name="Wu S."/>
            <person name="Huang J."/>
            <person name="Yang R."/>
            <person name="Zhang J."/>
            <person name="Lei T."/>
            <person name="Dai J."/>
            <person name="Ding Y."/>
            <person name="Xue L."/>
            <person name="Wang J."/>
            <person name="Chen M."/>
            <person name="Wu Q."/>
        </authorList>
    </citation>
    <scope>NUCLEOTIDE SEQUENCE</scope>
    <source>
        <strain evidence="1">2794-1</strain>
    </source>
</reference>
<evidence type="ECO:0000313" key="1">
    <source>
        <dbReference type="EMBL" id="QUM69442.1"/>
    </source>
</evidence>
<dbReference type="Proteomes" id="UP000675994">
    <property type="component" value="Chromosome"/>
</dbReference>
<organism evidence="1 2">
    <name type="scientific">Staphylococcus delphini</name>
    <dbReference type="NCBI Taxonomy" id="53344"/>
    <lineage>
        <taxon>Bacteria</taxon>
        <taxon>Bacillati</taxon>
        <taxon>Bacillota</taxon>
        <taxon>Bacilli</taxon>
        <taxon>Bacillales</taxon>
        <taxon>Staphylococcaceae</taxon>
        <taxon>Staphylococcus</taxon>
        <taxon>Staphylococcus intermedius group</taxon>
    </lineage>
</organism>
<dbReference type="AlphaFoldDB" id="A0AAQ0D6V2"/>
<proteinExistence type="predicted"/>
<name>A0AAQ0D6V2_9STAP</name>
<dbReference type="RefSeq" id="WP_159083127.1">
    <property type="nucleotide sequence ID" value="NZ_CP063367.1"/>
</dbReference>
<evidence type="ECO:0000313" key="2">
    <source>
        <dbReference type="Proteomes" id="UP000675994"/>
    </source>
</evidence>